<dbReference type="Proteomes" id="UP000678276">
    <property type="component" value="Unassembled WGS sequence"/>
</dbReference>
<keyword evidence="4" id="KW-0808">Transferase</keyword>
<evidence type="ECO:0000256" key="1">
    <source>
        <dbReference type="ARBA" id="ARBA00022490"/>
    </source>
</evidence>
<sequence>MVTGFLQSRQSCYGRRVTELAPNPSPRSAVYGAPPLDLVDVPDGAVQLSPLRPGAAALESLPDGSIDDLVIAAPAGSIERRFVLAHGLRALSAGGTLTVSAAKDKGGQRLRAELEAFGCDVAERFKARQRICSVQRPEAPQGLAEAIAAGAPVTLEDIGLRSQPGIFSWNRVDPGSALLVRHLPELAGRGADLGAGLGILSIAVLKSAAVTELTLVEIDRRAVEAAGANVTDPRAKFAWSDARETPLTELDFVVSNPPFHAEGIEDRGLGKAFIAAAGRMLRRSGTLYLVANRHMPYEEGLRAAFRSVTTVADEAGYKIFEARK</sequence>
<dbReference type="PANTHER" id="PTHR47816:SF4">
    <property type="entry name" value="RIBOSOMAL RNA SMALL SUBUNIT METHYLTRANSFERASE C"/>
    <property type="match status" value="1"/>
</dbReference>
<dbReference type="PROSITE" id="PS00092">
    <property type="entry name" value="N6_MTASE"/>
    <property type="match status" value="1"/>
</dbReference>
<dbReference type="GO" id="GO:0008168">
    <property type="term" value="F:methyltransferase activity"/>
    <property type="evidence" value="ECO:0007669"/>
    <property type="project" value="UniProtKB-KW"/>
</dbReference>
<evidence type="ECO:0000313" key="7">
    <source>
        <dbReference type="EMBL" id="MBP0616757.1"/>
    </source>
</evidence>
<evidence type="ECO:0000313" key="8">
    <source>
        <dbReference type="Proteomes" id="UP000678276"/>
    </source>
</evidence>
<dbReference type="SUPFAM" id="SSF53335">
    <property type="entry name" value="S-adenosyl-L-methionine-dependent methyltransferases"/>
    <property type="match status" value="1"/>
</dbReference>
<evidence type="ECO:0000256" key="4">
    <source>
        <dbReference type="ARBA" id="ARBA00022679"/>
    </source>
</evidence>
<dbReference type="InterPro" id="IPR046977">
    <property type="entry name" value="RsmC/RlmG"/>
</dbReference>
<keyword evidence="2" id="KW-0698">rRNA processing</keyword>
<evidence type="ECO:0000256" key="2">
    <source>
        <dbReference type="ARBA" id="ARBA00022552"/>
    </source>
</evidence>
<dbReference type="InterPro" id="IPR029063">
    <property type="entry name" value="SAM-dependent_MTases_sf"/>
</dbReference>
<organism evidence="7 8">
    <name type="scientific">Jiella mangrovi</name>
    <dbReference type="NCBI Taxonomy" id="2821407"/>
    <lineage>
        <taxon>Bacteria</taxon>
        <taxon>Pseudomonadati</taxon>
        <taxon>Pseudomonadota</taxon>
        <taxon>Alphaproteobacteria</taxon>
        <taxon>Hyphomicrobiales</taxon>
        <taxon>Aurantimonadaceae</taxon>
        <taxon>Jiella</taxon>
    </lineage>
</organism>
<dbReference type="PANTHER" id="PTHR47816">
    <property type="entry name" value="RIBOSOMAL RNA SMALL SUBUNIT METHYLTRANSFERASE C"/>
    <property type="match status" value="1"/>
</dbReference>
<gene>
    <name evidence="7" type="ORF">J6595_14300</name>
</gene>
<protein>
    <submittedName>
        <fullName evidence="7">Class I SAM-dependent methyltransferase</fullName>
    </submittedName>
</protein>
<dbReference type="Pfam" id="PF05175">
    <property type="entry name" value="MTS"/>
    <property type="match status" value="1"/>
</dbReference>
<dbReference type="EMBL" id="JAGJCF010000010">
    <property type="protein sequence ID" value="MBP0616757.1"/>
    <property type="molecule type" value="Genomic_DNA"/>
</dbReference>
<dbReference type="InterPro" id="IPR007848">
    <property type="entry name" value="Small_mtfrase_dom"/>
</dbReference>
<dbReference type="GO" id="GO:0032259">
    <property type="term" value="P:methylation"/>
    <property type="evidence" value="ECO:0007669"/>
    <property type="project" value="UniProtKB-KW"/>
</dbReference>
<keyword evidence="3 7" id="KW-0489">Methyltransferase</keyword>
<evidence type="ECO:0000256" key="5">
    <source>
        <dbReference type="ARBA" id="ARBA00022691"/>
    </source>
</evidence>
<evidence type="ECO:0000259" key="6">
    <source>
        <dbReference type="Pfam" id="PF05175"/>
    </source>
</evidence>
<dbReference type="Gene3D" id="3.40.50.150">
    <property type="entry name" value="Vaccinia Virus protein VP39"/>
    <property type="match status" value="1"/>
</dbReference>
<feature type="domain" description="Methyltransferase small" evidence="6">
    <location>
        <begin position="159"/>
        <end position="320"/>
    </location>
</feature>
<comment type="caution">
    <text evidence="7">The sequence shown here is derived from an EMBL/GenBank/DDBJ whole genome shotgun (WGS) entry which is preliminary data.</text>
</comment>
<keyword evidence="1" id="KW-0963">Cytoplasm</keyword>
<reference evidence="7 8" key="1">
    <citation type="submission" date="2021-04" db="EMBL/GenBank/DDBJ databases">
        <title>Whole genome sequence of Jiella sp. KSK16Y-1.</title>
        <authorList>
            <person name="Tuo L."/>
        </authorList>
    </citation>
    <scope>NUCLEOTIDE SEQUENCE [LARGE SCALE GENOMIC DNA]</scope>
    <source>
        <strain evidence="7 8">KSK16Y-1</strain>
    </source>
</reference>
<evidence type="ECO:0000256" key="3">
    <source>
        <dbReference type="ARBA" id="ARBA00022603"/>
    </source>
</evidence>
<keyword evidence="8" id="KW-1185">Reference proteome</keyword>
<dbReference type="InterPro" id="IPR002052">
    <property type="entry name" value="DNA_methylase_N6_adenine_CS"/>
</dbReference>
<dbReference type="CDD" id="cd02440">
    <property type="entry name" value="AdoMet_MTases"/>
    <property type="match status" value="1"/>
</dbReference>
<proteinExistence type="predicted"/>
<accession>A0ABS4BJ10</accession>
<keyword evidence="5" id="KW-0949">S-adenosyl-L-methionine</keyword>
<name>A0ABS4BJ10_9HYPH</name>